<dbReference type="NCBIfam" id="TIGR00229">
    <property type="entry name" value="sensory_box"/>
    <property type="match status" value="1"/>
</dbReference>
<dbReference type="EC" id="2.7.13.3" evidence="2"/>
<evidence type="ECO:0000256" key="1">
    <source>
        <dbReference type="ARBA" id="ARBA00000085"/>
    </source>
</evidence>
<organism evidence="9 10">
    <name type="scientific">Candidatus Lambdaproteobacteria bacterium RIFOXYD2_FULL_56_26</name>
    <dbReference type="NCBI Taxonomy" id="1817773"/>
    <lineage>
        <taxon>Bacteria</taxon>
        <taxon>Pseudomonadati</taxon>
        <taxon>Pseudomonadota</taxon>
        <taxon>Candidatus Lambdaproteobacteria</taxon>
    </lineage>
</organism>
<dbReference type="Gene3D" id="3.30.565.10">
    <property type="entry name" value="Histidine kinase-like ATPase, C-terminal domain"/>
    <property type="match status" value="1"/>
</dbReference>
<dbReference type="Proteomes" id="UP000177583">
    <property type="component" value="Unassembled WGS sequence"/>
</dbReference>
<keyword evidence="4" id="KW-0808">Transferase</keyword>
<dbReference type="SUPFAM" id="SSF55785">
    <property type="entry name" value="PYP-like sensor domain (PAS domain)"/>
    <property type="match status" value="1"/>
</dbReference>
<sequence length="522" mass="57739">MIKRQWKFEIDRLRLMLNHPQGPPKELLAEFLDMVELGIDRITTEQARSKAQEKQMEIALCHGADSVVVLDIQGGIRLANPAFGELVGLKGVQLIGRRFEDFLDHNGRNDWESIQIRLTLGHDFRGRLKSLLQGKERLTIDLSAISVPDPLAGPGHFVLSLRDITKQLADESRIEGQKNFLENLFNLSDNALGVLDKHNHWLLDNRALRELGLALGPQGPENLAQELKGLFGNSDRLERRRLTLKFASEQERVYLLQGQKVPASDLLGVTTEKFLWIVTLSDLTELEGQRGELAAKTMALGFNGLIRQWTHKELTNSLAMQLRQPINLSRAMAMRLKSMATAEQEGTLTNLLAQLEGMESTLLESFRGPIPEGFGQGITFSLELEKSLGHLYGLQLVRQGQKLRFENPDPGLTYPMSHEVLLLLVGLLIDNGTEASGEGGVVLVRFFQNPLGRHISVEDSGPGIAPGLEYKIFEPSFSTKPGHEGLSLSLVFQMVNQAGARVNVSRSGLGGACLTLSFGGTP</sequence>
<comment type="catalytic activity">
    <reaction evidence="1">
        <text>ATP + protein L-histidine = ADP + protein N-phospho-L-histidine.</text>
        <dbReference type="EC" id="2.7.13.3"/>
    </reaction>
</comment>
<evidence type="ECO:0000256" key="3">
    <source>
        <dbReference type="ARBA" id="ARBA00022553"/>
    </source>
</evidence>
<evidence type="ECO:0000313" key="10">
    <source>
        <dbReference type="Proteomes" id="UP000177583"/>
    </source>
</evidence>
<dbReference type="Pfam" id="PF08448">
    <property type="entry name" value="PAS_4"/>
    <property type="match status" value="1"/>
</dbReference>
<accession>A0A1F6H258</accession>
<dbReference type="InterPro" id="IPR013656">
    <property type="entry name" value="PAS_4"/>
</dbReference>
<dbReference type="InterPro" id="IPR000014">
    <property type="entry name" value="PAS"/>
</dbReference>
<protein>
    <recommendedName>
        <fullName evidence="2">histidine kinase</fullName>
        <ecNumber evidence="2">2.7.13.3</ecNumber>
    </recommendedName>
</protein>
<dbReference type="PANTHER" id="PTHR44936">
    <property type="entry name" value="SENSOR PROTEIN CREC"/>
    <property type="match status" value="1"/>
</dbReference>
<dbReference type="CDD" id="cd00075">
    <property type="entry name" value="HATPase"/>
    <property type="match status" value="1"/>
</dbReference>
<evidence type="ECO:0000256" key="2">
    <source>
        <dbReference type="ARBA" id="ARBA00012438"/>
    </source>
</evidence>
<evidence type="ECO:0000259" key="8">
    <source>
        <dbReference type="PROSITE" id="PS50112"/>
    </source>
</evidence>
<evidence type="ECO:0000256" key="4">
    <source>
        <dbReference type="ARBA" id="ARBA00022679"/>
    </source>
</evidence>
<dbReference type="GO" id="GO:0004673">
    <property type="term" value="F:protein histidine kinase activity"/>
    <property type="evidence" value="ECO:0007669"/>
    <property type="project" value="UniProtKB-EC"/>
</dbReference>
<comment type="caution">
    <text evidence="9">The sequence shown here is derived from an EMBL/GenBank/DDBJ whole genome shotgun (WGS) entry which is preliminary data.</text>
</comment>
<keyword evidence="3" id="KW-0597">Phosphoprotein</keyword>
<name>A0A1F6H258_9PROT</name>
<feature type="domain" description="Histidine kinase" evidence="7">
    <location>
        <begin position="317"/>
        <end position="522"/>
    </location>
</feature>
<dbReference type="SMART" id="SM00091">
    <property type="entry name" value="PAS"/>
    <property type="match status" value="1"/>
</dbReference>
<keyword evidence="5" id="KW-0418">Kinase</keyword>
<dbReference type="InterPro" id="IPR050980">
    <property type="entry name" value="2C_sensor_his_kinase"/>
</dbReference>
<dbReference type="InterPro" id="IPR004358">
    <property type="entry name" value="Sig_transdc_His_kin-like_C"/>
</dbReference>
<dbReference type="InterPro" id="IPR003594">
    <property type="entry name" value="HATPase_dom"/>
</dbReference>
<dbReference type="Gene3D" id="3.30.450.20">
    <property type="entry name" value="PAS domain"/>
    <property type="match status" value="1"/>
</dbReference>
<feature type="domain" description="PAS" evidence="8">
    <location>
        <begin position="52"/>
        <end position="123"/>
    </location>
</feature>
<dbReference type="PROSITE" id="PS50112">
    <property type="entry name" value="PAS"/>
    <property type="match status" value="1"/>
</dbReference>
<dbReference type="InterPro" id="IPR036890">
    <property type="entry name" value="HATPase_C_sf"/>
</dbReference>
<dbReference type="AlphaFoldDB" id="A0A1F6H258"/>
<dbReference type="InterPro" id="IPR005467">
    <property type="entry name" value="His_kinase_dom"/>
</dbReference>
<proteinExistence type="predicted"/>
<keyword evidence="6" id="KW-0902">Two-component regulatory system</keyword>
<evidence type="ECO:0000313" key="9">
    <source>
        <dbReference type="EMBL" id="OGH04374.1"/>
    </source>
</evidence>
<dbReference type="SUPFAM" id="SSF55874">
    <property type="entry name" value="ATPase domain of HSP90 chaperone/DNA topoisomerase II/histidine kinase"/>
    <property type="match status" value="1"/>
</dbReference>
<gene>
    <name evidence="9" type="ORF">A2557_11035</name>
</gene>
<dbReference type="EMBL" id="MFNF01000004">
    <property type="protein sequence ID" value="OGH04374.1"/>
    <property type="molecule type" value="Genomic_DNA"/>
</dbReference>
<dbReference type="PRINTS" id="PR00344">
    <property type="entry name" value="BCTRLSENSOR"/>
</dbReference>
<dbReference type="Pfam" id="PF02518">
    <property type="entry name" value="HATPase_c"/>
    <property type="match status" value="1"/>
</dbReference>
<reference evidence="9 10" key="1">
    <citation type="journal article" date="2016" name="Nat. Commun.">
        <title>Thousands of microbial genomes shed light on interconnected biogeochemical processes in an aquifer system.</title>
        <authorList>
            <person name="Anantharaman K."/>
            <person name="Brown C.T."/>
            <person name="Hug L.A."/>
            <person name="Sharon I."/>
            <person name="Castelle C.J."/>
            <person name="Probst A.J."/>
            <person name="Thomas B.C."/>
            <person name="Singh A."/>
            <person name="Wilkins M.J."/>
            <person name="Karaoz U."/>
            <person name="Brodie E.L."/>
            <person name="Williams K.H."/>
            <person name="Hubbard S.S."/>
            <person name="Banfield J.F."/>
        </authorList>
    </citation>
    <scope>NUCLEOTIDE SEQUENCE [LARGE SCALE GENOMIC DNA]</scope>
</reference>
<evidence type="ECO:0000259" key="7">
    <source>
        <dbReference type="PROSITE" id="PS50109"/>
    </source>
</evidence>
<dbReference type="GO" id="GO:0000160">
    <property type="term" value="P:phosphorelay signal transduction system"/>
    <property type="evidence" value="ECO:0007669"/>
    <property type="project" value="UniProtKB-KW"/>
</dbReference>
<dbReference type="CDD" id="cd00130">
    <property type="entry name" value="PAS"/>
    <property type="match status" value="1"/>
</dbReference>
<evidence type="ECO:0000256" key="6">
    <source>
        <dbReference type="ARBA" id="ARBA00023012"/>
    </source>
</evidence>
<dbReference type="InterPro" id="IPR035965">
    <property type="entry name" value="PAS-like_dom_sf"/>
</dbReference>
<dbReference type="PROSITE" id="PS50109">
    <property type="entry name" value="HIS_KIN"/>
    <property type="match status" value="1"/>
</dbReference>
<evidence type="ECO:0000256" key="5">
    <source>
        <dbReference type="ARBA" id="ARBA00022777"/>
    </source>
</evidence>
<dbReference type="SMART" id="SM00387">
    <property type="entry name" value="HATPase_c"/>
    <property type="match status" value="1"/>
</dbReference>
<dbReference type="PANTHER" id="PTHR44936:SF9">
    <property type="entry name" value="SENSOR PROTEIN CREC"/>
    <property type="match status" value="1"/>
</dbReference>